<feature type="transmembrane region" description="Helical" evidence="7">
    <location>
        <begin position="17"/>
        <end position="38"/>
    </location>
</feature>
<keyword evidence="2 7" id="KW-0808">Transferase</keyword>
<keyword evidence="5 7" id="KW-0472">Membrane</keyword>
<dbReference type="GO" id="GO:0006612">
    <property type="term" value="P:protein targeting to membrane"/>
    <property type="evidence" value="ECO:0007669"/>
    <property type="project" value="TreeGrafter"/>
</dbReference>
<proteinExistence type="inferred from homology"/>
<dbReference type="GO" id="GO:0005794">
    <property type="term" value="C:Golgi apparatus"/>
    <property type="evidence" value="ECO:0007669"/>
    <property type="project" value="TreeGrafter"/>
</dbReference>
<dbReference type="PROSITE" id="PS50216">
    <property type="entry name" value="DHHC"/>
    <property type="match status" value="1"/>
</dbReference>
<organism evidence="10 11">
    <name type="scientific">Panagrellus redivivus</name>
    <name type="common">Microworm</name>
    <dbReference type="NCBI Taxonomy" id="6233"/>
    <lineage>
        <taxon>Eukaryota</taxon>
        <taxon>Metazoa</taxon>
        <taxon>Ecdysozoa</taxon>
        <taxon>Nematoda</taxon>
        <taxon>Chromadorea</taxon>
        <taxon>Rhabditida</taxon>
        <taxon>Tylenchina</taxon>
        <taxon>Panagrolaimomorpha</taxon>
        <taxon>Panagrolaimoidea</taxon>
        <taxon>Panagrolaimidae</taxon>
        <taxon>Panagrellus</taxon>
    </lineage>
</organism>
<keyword evidence="6 7" id="KW-0012">Acyltransferase</keyword>
<dbReference type="Pfam" id="PF01529">
    <property type="entry name" value="DHHC"/>
    <property type="match status" value="1"/>
</dbReference>
<evidence type="ECO:0000256" key="6">
    <source>
        <dbReference type="ARBA" id="ARBA00023315"/>
    </source>
</evidence>
<evidence type="ECO:0000256" key="7">
    <source>
        <dbReference type="RuleBase" id="RU079119"/>
    </source>
</evidence>
<reference evidence="10" key="1">
    <citation type="journal article" date="2013" name="Genetics">
        <title>The draft genome and transcriptome of Panagrellus redivivus are shaped by the harsh demands of a free-living lifestyle.</title>
        <authorList>
            <person name="Srinivasan J."/>
            <person name="Dillman A.R."/>
            <person name="Macchietto M.G."/>
            <person name="Heikkinen L."/>
            <person name="Lakso M."/>
            <person name="Fracchia K.M."/>
            <person name="Antoshechkin I."/>
            <person name="Mortazavi A."/>
            <person name="Wong G."/>
            <person name="Sternberg P.W."/>
        </authorList>
    </citation>
    <scope>NUCLEOTIDE SEQUENCE [LARGE SCALE GENOMIC DNA]</scope>
    <source>
        <strain evidence="10">MT8872</strain>
    </source>
</reference>
<feature type="compositionally biased region" description="Acidic residues" evidence="8">
    <location>
        <begin position="315"/>
        <end position="328"/>
    </location>
</feature>
<dbReference type="InterPro" id="IPR039859">
    <property type="entry name" value="PFA4/ZDH16/20/ERF2-like"/>
</dbReference>
<name>A0A7E4ZT74_PANRE</name>
<dbReference type="Proteomes" id="UP000492821">
    <property type="component" value="Unassembled WGS sequence"/>
</dbReference>
<dbReference type="WBParaSite" id="Pan_g15765.t1">
    <property type="protein sequence ID" value="Pan_g15765.t1"/>
    <property type="gene ID" value="Pan_g15765"/>
</dbReference>
<accession>A0A7E4ZT74</accession>
<evidence type="ECO:0000256" key="3">
    <source>
        <dbReference type="ARBA" id="ARBA00022692"/>
    </source>
</evidence>
<comment type="subcellular location">
    <subcellularLocation>
        <location evidence="1">Membrane</location>
        <topology evidence="1">Multi-pass membrane protein</topology>
    </subcellularLocation>
</comment>
<evidence type="ECO:0000256" key="1">
    <source>
        <dbReference type="ARBA" id="ARBA00004141"/>
    </source>
</evidence>
<evidence type="ECO:0000256" key="8">
    <source>
        <dbReference type="SAM" id="MobiDB-lite"/>
    </source>
</evidence>
<evidence type="ECO:0000256" key="2">
    <source>
        <dbReference type="ARBA" id="ARBA00022679"/>
    </source>
</evidence>
<dbReference type="GO" id="GO:0019706">
    <property type="term" value="F:protein-cysteine S-palmitoyltransferase activity"/>
    <property type="evidence" value="ECO:0007669"/>
    <property type="project" value="UniProtKB-EC"/>
</dbReference>
<comment type="domain">
    <text evidence="7">The DHHC domain is required for palmitoyltransferase activity.</text>
</comment>
<dbReference type="EC" id="2.3.1.225" evidence="7"/>
<feature type="domain" description="Palmitoyltransferase DHHC" evidence="9">
    <location>
        <begin position="126"/>
        <end position="254"/>
    </location>
</feature>
<feature type="transmembrane region" description="Helical" evidence="7">
    <location>
        <begin position="44"/>
        <end position="71"/>
    </location>
</feature>
<protein>
    <recommendedName>
        <fullName evidence="7">Palmitoyltransferase</fullName>
        <ecNumber evidence="7">2.3.1.225</ecNumber>
    </recommendedName>
</protein>
<feature type="transmembrane region" description="Helical" evidence="7">
    <location>
        <begin position="176"/>
        <end position="196"/>
    </location>
</feature>
<keyword evidence="4 7" id="KW-1133">Transmembrane helix</keyword>
<keyword evidence="10" id="KW-1185">Reference proteome</keyword>
<evidence type="ECO:0000259" key="9">
    <source>
        <dbReference type="Pfam" id="PF01529"/>
    </source>
</evidence>
<reference evidence="11" key="2">
    <citation type="submission" date="2020-10" db="UniProtKB">
        <authorList>
            <consortium name="WormBaseParasite"/>
        </authorList>
    </citation>
    <scope>IDENTIFICATION</scope>
</reference>
<comment type="catalytic activity">
    <reaction evidence="7">
        <text>L-cysteinyl-[protein] + hexadecanoyl-CoA = S-hexadecanoyl-L-cysteinyl-[protein] + CoA</text>
        <dbReference type="Rhea" id="RHEA:36683"/>
        <dbReference type="Rhea" id="RHEA-COMP:10131"/>
        <dbReference type="Rhea" id="RHEA-COMP:11032"/>
        <dbReference type="ChEBI" id="CHEBI:29950"/>
        <dbReference type="ChEBI" id="CHEBI:57287"/>
        <dbReference type="ChEBI" id="CHEBI:57379"/>
        <dbReference type="ChEBI" id="CHEBI:74151"/>
        <dbReference type="EC" id="2.3.1.225"/>
    </reaction>
</comment>
<sequence>MPSCRCSCPYPNFPGRIIAWLCSFNVWYQIFATVYLGFLSEFPTVVNVAVLVVWNGIWLLTITSLLSAAFTDPVAIDPRYRMPEEFVEVPVEERTKKFFKRLSRYAVSKPDIQFQMTDHSSREFFYPRYCIPCKIFKPPRAHHCRQCQRCIPRMDHHCPVIATCVHSHNHKFFLNFLFWASFLCVYAATLITRTLFEIVDLDVEFLIAMEQFDLVMWLITFSGWTNAVICAIALIGFQIYLWSMLVSNQTTLESNDNKVKPDYSLGSRVKNIETVMGYNKLLWFVPYQNTPTDGFTYPVAASSETNPDDMCECEYETEEDSCADDSDNEYAHDV</sequence>
<comment type="similarity">
    <text evidence="7">Belongs to the DHHC palmitoyltransferase family.</text>
</comment>
<keyword evidence="3 7" id="KW-0812">Transmembrane</keyword>
<evidence type="ECO:0000256" key="5">
    <source>
        <dbReference type="ARBA" id="ARBA00023136"/>
    </source>
</evidence>
<dbReference type="InterPro" id="IPR001594">
    <property type="entry name" value="Palmitoyltrfase_DHHC"/>
</dbReference>
<feature type="region of interest" description="Disordered" evidence="8">
    <location>
        <begin position="315"/>
        <end position="334"/>
    </location>
</feature>
<dbReference type="AlphaFoldDB" id="A0A7E4ZT74"/>
<dbReference type="GO" id="GO:0005783">
    <property type="term" value="C:endoplasmic reticulum"/>
    <property type="evidence" value="ECO:0007669"/>
    <property type="project" value="TreeGrafter"/>
</dbReference>
<feature type="transmembrane region" description="Helical" evidence="7">
    <location>
        <begin position="216"/>
        <end position="242"/>
    </location>
</feature>
<dbReference type="GO" id="GO:0016020">
    <property type="term" value="C:membrane"/>
    <property type="evidence" value="ECO:0007669"/>
    <property type="project" value="UniProtKB-SubCell"/>
</dbReference>
<evidence type="ECO:0000313" key="11">
    <source>
        <dbReference type="WBParaSite" id="Pan_g15765.t1"/>
    </source>
</evidence>
<evidence type="ECO:0000313" key="10">
    <source>
        <dbReference type="Proteomes" id="UP000492821"/>
    </source>
</evidence>
<evidence type="ECO:0000256" key="4">
    <source>
        <dbReference type="ARBA" id="ARBA00022989"/>
    </source>
</evidence>
<dbReference type="PANTHER" id="PTHR22883">
    <property type="entry name" value="ZINC FINGER DHHC DOMAIN CONTAINING PROTEIN"/>
    <property type="match status" value="1"/>
</dbReference>